<proteinExistence type="inferred from homology"/>
<evidence type="ECO:0000256" key="1">
    <source>
        <dbReference type="ARBA" id="ARBA00001971"/>
    </source>
</evidence>
<dbReference type="Pfam" id="PF00067">
    <property type="entry name" value="p450"/>
    <property type="match status" value="1"/>
</dbReference>
<keyword evidence="4 6" id="KW-0479">Metal-binding</keyword>
<dbReference type="InParanoid" id="A0A7C8IQY5"/>
<keyword evidence="9" id="KW-1185">Reference proteome</keyword>
<feature type="binding site" description="axial binding residue" evidence="6">
    <location>
        <position position="437"/>
    </location>
    <ligand>
        <name>heme</name>
        <dbReference type="ChEBI" id="CHEBI:30413"/>
    </ligand>
    <ligandPart>
        <name>Fe</name>
        <dbReference type="ChEBI" id="CHEBI:18248"/>
    </ligandPart>
</feature>
<sequence length="480" mass="54456">MYEQLFPTSIWFLAIFAASACTYVIYQYVFSPLASFPGPLAAKFTKVWRAYGMYKGTWHRDIVDLHRKYGPVVRIGPNELSVGDPEAFRQIYRVSKAFPKGASYSVVQGTRPFDLANERNEKIHAAQRRLVARPYSMESTKRFEPQIDVLLDTLLHKLDDFAKSSQIFDLGFWIQLYAFDVIGTVSFSKPFGFISSGTDNAIFERIQKAMDSAAWLMHARWFFNLHQNVIKPIFGNWLALNDRHGYFFQFSKDEVEKRKGKPGKDIAGQLFQAQAAGGQPNDLAITFMMTTNVFAGSDTTAIAMRAIFLNLLHNPQMLKKLRADLQEQCSSSSGSIVNSSEAESSPYLQAVIYEGLRIFPSVAFVLDRDVPPEGMTIIGKYIPGGTVVGTSPWVIHRVQEIWGADADEFRPERWLDEERIGELRRFFFAFGGGTRTCIGRRQYQGAFTITWLEMEKLIAALVMRYDFELADDANITEKCG</sequence>
<evidence type="ECO:0000256" key="7">
    <source>
        <dbReference type="RuleBase" id="RU000461"/>
    </source>
</evidence>
<dbReference type="EMBL" id="WUBL01000027">
    <property type="protein sequence ID" value="KAF2970089.1"/>
    <property type="molecule type" value="Genomic_DNA"/>
</dbReference>
<comment type="similarity">
    <text evidence="2 7">Belongs to the cytochrome P450 family.</text>
</comment>
<evidence type="ECO:0000313" key="9">
    <source>
        <dbReference type="Proteomes" id="UP000481858"/>
    </source>
</evidence>
<dbReference type="InterPro" id="IPR050121">
    <property type="entry name" value="Cytochrome_P450_monoxygenase"/>
</dbReference>
<evidence type="ECO:0000256" key="2">
    <source>
        <dbReference type="ARBA" id="ARBA00010617"/>
    </source>
</evidence>
<organism evidence="8 9">
    <name type="scientific">Xylaria multiplex</name>
    <dbReference type="NCBI Taxonomy" id="323545"/>
    <lineage>
        <taxon>Eukaryota</taxon>
        <taxon>Fungi</taxon>
        <taxon>Dikarya</taxon>
        <taxon>Ascomycota</taxon>
        <taxon>Pezizomycotina</taxon>
        <taxon>Sordariomycetes</taxon>
        <taxon>Xylariomycetidae</taxon>
        <taxon>Xylariales</taxon>
        <taxon>Xylariaceae</taxon>
        <taxon>Xylaria</taxon>
    </lineage>
</organism>
<name>A0A7C8IQY5_9PEZI</name>
<dbReference type="Gene3D" id="1.10.630.10">
    <property type="entry name" value="Cytochrome P450"/>
    <property type="match status" value="1"/>
</dbReference>
<protein>
    <recommendedName>
        <fullName evidence="10">Cytochrome P450</fullName>
    </recommendedName>
</protein>
<accession>A0A7C8IQY5</accession>
<comment type="caution">
    <text evidence="8">The sequence shown here is derived from an EMBL/GenBank/DDBJ whole genome shotgun (WGS) entry which is preliminary data.</text>
</comment>
<dbReference type="InterPro" id="IPR002401">
    <property type="entry name" value="Cyt_P450_E_grp-I"/>
</dbReference>
<dbReference type="GO" id="GO:0004497">
    <property type="term" value="F:monooxygenase activity"/>
    <property type="evidence" value="ECO:0007669"/>
    <property type="project" value="UniProtKB-KW"/>
</dbReference>
<dbReference type="GO" id="GO:0020037">
    <property type="term" value="F:heme binding"/>
    <property type="evidence" value="ECO:0007669"/>
    <property type="project" value="InterPro"/>
</dbReference>
<dbReference type="PRINTS" id="PR00463">
    <property type="entry name" value="EP450I"/>
</dbReference>
<dbReference type="CDD" id="cd11060">
    <property type="entry name" value="CYP57A1-like"/>
    <property type="match status" value="1"/>
</dbReference>
<dbReference type="OrthoDB" id="3934656at2759"/>
<evidence type="ECO:0000256" key="6">
    <source>
        <dbReference type="PIRSR" id="PIRSR602401-1"/>
    </source>
</evidence>
<dbReference type="PANTHER" id="PTHR24305">
    <property type="entry name" value="CYTOCHROME P450"/>
    <property type="match status" value="1"/>
</dbReference>
<dbReference type="InterPro" id="IPR017972">
    <property type="entry name" value="Cyt_P450_CS"/>
</dbReference>
<keyword evidence="7" id="KW-0503">Monooxygenase</keyword>
<evidence type="ECO:0000256" key="4">
    <source>
        <dbReference type="ARBA" id="ARBA00022723"/>
    </source>
</evidence>
<evidence type="ECO:0000313" key="8">
    <source>
        <dbReference type="EMBL" id="KAF2970089.1"/>
    </source>
</evidence>
<dbReference type="Proteomes" id="UP000481858">
    <property type="component" value="Unassembled WGS sequence"/>
</dbReference>
<gene>
    <name evidence="8" type="ORF">GQX73_g3438</name>
</gene>
<dbReference type="PRINTS" id="PR00385">
    <property type="entry name" value="P450"/>
</dbReference>
<keyword evidence="5 6" id="KW-0408">Iron</keyword>
<reference evidence="8 9" key="1">
    <citation type="submission" date="2019-12" db="EMBL/GenBank/DDBJ databases">
        <title>Draft genome sequence of the ascomycete Xylaria multiplex DSM 110363.</title>
        <authorList>
            <person name="Buettner E."/>
            <person name="Kellner H."/>
        </authorList>
    </citation>
    <scope>NUCLEOTIDE SEQUENCE [LARGE SCALE GENOMIC DNA]</scope>
    <source>
        <strain evidence="8 9">DSM 110363</strain>
    </source>
</reference>
<dbReference type="PANTHER" id="PTHR24305:SF232">
    <property type="entry name" value="P450, PUTATIVE (EUROFUNG)-RELATED"/>
    <property type="match status" value="1"/>
</dbReference>
<keyword evidence="3 6" id="KW-0349">Heme</keyword>
<keyword evidence="7" id="KW-0560">Oxidoreductase</keyword>
<comment type="cofactor">
    <cofactor evidence="1 6">
        <name>heme</name>
        <dbReference type="ChEBI" id="CHEBI:30413"/>
    </cofactor>
</comment>
<dbReference type="InterPro" id="IPR001128">
    <property type="entry name" value="Cyt_P450"/>
</dbReference>
<dbReference type="AlphaFoldDB" id="A0A7C8IQY5"/>
<evidence type="ECO:0008006" key="10">
    <source>
        <dbReference type="Google" id="ProtNLM"/>
    </source>
</evidence>
<evidence type="ECO:0000256" key="3">
    <source>
        <dbReference type="ARBA" id="ARBA00022617"/>
    </source>
</evidence>
<dbReference type="SUPFAM" id="SSF48264">
    <property type="entry name" value="Cytochrome P450"/>
    <property type="match status" value="1"/>
</dbReference>
<dbReference type="PROSITE" id="PS00086">
    <property type="entry name" value="CYTOCHROME_P450"/>
    <property type="match status" value="1"/>
</dbReference>
<evidence type="ECO:0000256" key="5">
    <source>
        <dbReference type="ARBA" id="ARBA00023004"/>
    </source>
</evidence>
<dbReference type="GO" id="GO:0016705">
    <property type="term" value="F:oxidoreductase activity, acting on paired donors, with incorporation or reduction of molecular oxygen"/>
    <property type="evidence" value="ECO:0007669"/>
    <property type="project" value="InterPro"/>
</dbReference>
<dbReference type="GO" id="GO:0005506">
    <property type="term" value="F:iron ion binding"/>
    <property type="evidence" value="ECO:0007669"/>
    <property type="project" value="InterPro"/>
</dbReference>
<dbReference type="InterPro" id="IPR036396">
    <property type="entry name" value="Cyt_P450_sf"/>
</dbReference>